<evidence type="ECO:0000313" key="7">
    <source>
        <dbReference type="EMBL" id="KAH7347757.1"/>
    </source>
</evidence>
<sequence length="1186" mass="131252">MTRRKFNADLASAAKVPLPLISGIKKGDDDGQVDFVYTHDALAAPVSIRLLNLGIDEYPEHPGFLAFTPNENVPGSVTKVLEQCPEFSENKKIADICRLLSRKLTASIESETDVLMTDDEWPLNNEADHPITTESDAEEEHDAEAEYIGSVCEDEDVEYDLEDFDFNPKKPGAKHGPLTDRLVSDLRMAQKAGFRIGIFFESQHVYSLSIPARALGLQEETLAAWGVEPLDYIVLLIKIDGAYAPAETFIELISASNSAITFRFGKCANNKPTTASVELAFDSSQKKRPVQGANGGDVGSPFEQLLVSNSMDWWMNKDFASLLKLRLNYGLTWDASILQLINFTVQGNNDSMEDQMFGEHDDAATIVAATALYPLNVDFVHQDVPGFTPPTPLSKSLPLIAAQFALRYFAKSPRYCMVCHCRSEDDFEAMKPYVCTKKLCLFQYMSLGFGQSIEHEIITQPLVVDLLISFCYIALADNKLREYPKGLGFNVPIMPHHSILVPNTANWNANSGSTIPSPVEAFQPVSVLANLSTATISFDTDTSQILKVGSLFAMKLRPALSPNNILQEAVTMHCKATGTDFVAGRTCVTYEAISTTSATSSVPKTSKTAPAPKGDEQDNTASADEIPAELYIYEYSIDELAPTDMRRALLTLLDTLPGVMDMHKELTEGGVGFLANCSGVSAPSLALLRWIVSSNRSLIVQVDFPQCDSDLETIKDLNRPNESLHGVGNNCVQFKFAQGSPDKEHRFVSAVEANTQGVSSVPTLFAWHGSAIGNWHSIIRSGLDYATTVNGRAFGNGVYFSRYHHVSSGYSVPRISVPQWPKSMLNISASISLCEIVNRPDMFVSRDPHYVVKDVDWIQCRYLLVKPTNFNMPSKASKATVEQPAGYFLKQDSSSRPYGPNNETVEIPSAALPKSRPARASDKSAASPTESKARLDHTFQDDLDRLMEEGTNCPLPSQEIEEDFDEAIDVMFDLDREKTDFRPGTLDIDALPKLPSPTWADDNGRKVLGRELSKMQKVQSKTPLHELGWYMDFEKTDNLFHWIVELHSFDESLSFAKDMKSRDIRSIVLEMRFGRQYPLSPPFVRVIRPRFLPWAEGGGGHVTAGGAMCMELLTNTGWSPANSIESVILQVRMAICNPEPRPARLEQVSRGYGDYGIGEAIEAYKRVAMRHGWQIPPDLEETARGT</sequence>
<dbReference type="InterPro" id="IPR012317">
    <property type="entry name" value="Poly(ADP-ribose)pol_cat_dom"/>
</dbReference>
<dbReference type="SUPFAM" id="SSF56399">
    <property type="entry name" value="ADP-ribosylation"/>
    <property type="match status" value="1"/>
</dbReference>
<name>A0A8K0TAS1_9PEZI</name>
<evidence type="ECO:0000256" key="1">
    <source>
        <dbReference type="ARBA" id="ARBA00022676"/>
    </source>
</evidence>
<dbReference type="Gene3D" id="3.10.110.10">
    <property type="entry name" value="Ubiquitin Conjugating Enzyme"/>
    <property type="match status" value="1"/>
</dbReference>
<proteinExistence type="predicted"/>
<accession>A0A8K0TAS1</accession>
<keyword evidence="1" id="KW-0328">Glycosyltransferase</keyword>
<organism evidence="7 8">
    <name type="scientific">Plectosphaerella cucumerina</name>
    <dbReference type="NCBI Taxonomy" id="40658"/>
    <lineage>
        <taxon>Eukaryota</taxon>
        <taxon>Fungi</taxon>
        <taxon>Dikarya</taxon>
        <taxon>Ascomycota</taxon>
        <taxon>Pezizomycotina</taxon>
        <taxon>Sordariomycetes</taxon>
        <taxon>Hypocreomycetidae</taxon>
        <taxon>Glomerellales</taxon>
        <taxon>Plectosphaerellaceae</taxon>
        <taxon>Plectosphaerella</taxon>
    </lineage>
</organism>
<gene>
    <name evidence="7" type="ORF">B0T11DRAFT_291826</name>
</gene>
<feature type="region of interest" description="Disordered" evidence="5">
    <location>
        <begin position="121"/>
        <end position="141"/>
    </location>
</feature>
<keyword evidence="2" id="KW-0808">Transferase</keyword>
<dbReference type="GO" id="GO:0016779">
    <property type="term" value="F:nucleotidyltransferase activity"/>
    <property type="evidence" value="ECO:0007669"/>
    <property type="project" value="UniProtKB-KW"/>
</dbReference>
<evidence type="ECO:0000256" key="4">
    <source>
        <dbReference type="ARBA" id="ARBA00023027"/>
    </source>
</evidence>
<evidence type="ECO:0000256" key="3">
    <source>
        <dbReference type="ARBA" id="ARBA00022695"/>
    </source>
</evidence>
<dbReference type="InterPro" id="IPR016135">
    <property type="entry name" value="UBQ-conjugating_enzyme/RWD"/>
</dbReference>
<keyword evidence="8" id="KW-1185">Reference proteome</keyword>
<dbReference type="InterPro" id="IPR051838">
    <property type="entry name" value="ARTD_PARP"/>
</dbReference>
<keyword evidence="4" id="KW-0520">NAD</keyword>
<evidence type="ECO:0000256" key="5">
    <source>
        <dbReference type="SAM" id="MobiDB-lite"/>
    </source>
</evidence>
<feature type="region of interest" description="Disordered" evidence="5">
    <location>
        <begin position="599"/>
        <end position="621"/>
    </location>
</feature>
<dbReference type="PROSITE" id="PS50127">
    <property type="entry name" value="UBC_2"/>
    <property type="match status" value="1"/>
</dbReference>
<feature type="region of interest" description="Disordered" evidence="5">
    <location>
        <begin position="890"/>
        <end position="935"/>
    </location>
</feature>
<evidence type="ECO:0000313" key="8">
    <source>
        <dbReference type="Proteomes" id="UP000813385"/>
    </source>
</evidence>
<dbReference type="Gene3D" id="3.90.228.10">
    <property type="match status" value="1"/>
</dbReference>
<comment type="caution">
    <text evidence="7">The sequence shown here is derived from an EMBL/GenBank/DDBJ whole genome shotgun (WGS) entry which is preliminary data.</text>
</comment>
<feature type="compositionally biased region" description="Polar residues" evidence="5">
    <location>
        <begin position="891"/>
        <end position="904"/>
    </location>
</feature>
<evidence type="ECO:0000259" key="6">
    <source>
        <dbReference type="PROSITE" id="PS50127"/>
    </source>
</evidence>
<dbReference type="AlphaFoldDB" id="A0A8K0TAS1"/>
<feature type="domain" description="UBC core" evidence="6">
    <location>
        <begin position="1003"/>
        <end position="1174"/>
    </location>
</feature>
<dbReference type="EMBL" id="JAGPXD010000007">
    <property type="protein sequence ID" value="KAH7347757.1"/>
    <property type="molecule type" value="Genomic_DNA"/>
</dbReference>
<dbReference type="InterPro" id="IPR000608">
    <property type="entry name" value="UBC"/>
</dbReference>
<dbReference type="PANTHER" id="PTHR21328">
    <property type="entry name" value="POLY ADP-RIBOSE POLYMERASE FAMILY, MEMBER PARP"/>
    <property type="match status" value="1"/>
</dbReference>
<dbReference type="GO" id="GO:0003950">
    <property type="term" value="F:NAD+ poly-ADP-ribosyltransferase activity"/>
    <property type="evidence" value="ECO:0007669"/>
    <property type="project" value="InterPro"/>
</dbReference>
<evidence type="ECO:0000256" key="2">
    <source>
        <dbReference type="ARBA" id="ARBA00022679"/>
    </source>
</evidence>
<dbReference type="OrthoDB" id="109543at2759"/>
<dbReference type="SMART" id="SM00212">
    <property type="entry name" value="UBCc"/>
    <property type="match status" value="1"/>
</dbReference>
<keyword evidence="3" id="KW-0548">Nucleotidyltransferase</keyword>
<feature type="compositionally biased region" description="Polar residues" evidence="5">
    <location>
        <begin position="599"/>
        <end position="608"/>
    </location>
</feature>
<reference evidence="7" key="1">
    <citation type="journal article" date="2021" name="Nat. Commun.">
        <title>Genetic determinants of endophytism in the Arabidopsis root mycobiome.</title>
        <authorList>
            <person name="Mesny F."/>
            <person name="Miyauchi S."/>
            <person name="Thiergart T."/>
            <person name="Pickel B."/>
            <person name="Atanasova L."/>
            <person name="Karlsson M."/>
            <person name="Huettel B."/>
            <person name="Barry K.W."/>
            <person name="Haridas S."/>
            <person name="Chen C."/>
            <person name="Bauer D."/>
            <person name="Andreopoulos W."/>
            <person name="Pangilinan J."/>
            <person name="LaButti K."/>
            <person name="Riley R."/>
            <person name="Lipzen A."/>
            <person name="Clum A."/>
            <person name="Drula E."/>
            <person name="Henrissat B."/>
            <person name="Kohler A."/>
            <person name="Grigoriev I.V."/>
            <person name="Martin F.M."/>
            <person name="Hacquard S."/>
        </authorList>
    </citation>
    <scope>NUCLEOTIDE SEQUENCE</scope>
    <source>
        <strain evidence="7">MPI-CAGE-AT-0016</strain>
    </source>
</reference>
<dbReference type="SUPFAM" id="SSF54495">
    <property type="entry name" value="UBC-like"/>
    <property type="match status" value="1"/>
</dbReference>
<dbReference type="Proteomes" id="UP000813385">
    <property type="component" value="Unassembled WGS sequence"/>
</dbReference>
<dbReference type="CDD" id="cd23802">
    <property type="entry name" value="UBCc_UBE2Q"/>
    <property type="match status" value="1"/>
</dbReference>
<dbReference type="Pfam" id="PF00179">
    <property type="entry name" value="UQ_con"/>
    <property type="match status" value="1"/>
</dbReference>
<protein>
    <submittedName>
        <fullName evidence="7">Polymerase</fullName>
    </submittedName>
</protein>
<dbReference type="Pfam" id="PF00644">
    <property type="entry name" value="PARP"/>
    <property type="match status" value="1"/>
</dbReference>
<dbReference type="FunFam" id="3.10.110.10:FF:000107">
    <property type="entry name" value="Ubiquitin conjugating enzyme, putative"/>
    <property type="match status" value="1"/>
</dbReference>